<protein>
    <recommendedName>
        <fullName evidence="1">Aminoglycoside phosphotransferase domain-containing protein</fullName>
    </recommendedName>
</protein>
<feature type="domain" description="Aminoglycoside phosphotransferase" evidence="1">
    <location>
        <begin position="19"/>
        <end position="233"/>
    </location>
</feature>
<evidence type="ECO:0000313" key="2">
    <source>
        <dbReference type="EMBL" id="OUD09713.1"/>
    </source>
</evidence>
<accession>A0A251X0L3</accession>
<dbReference type="AlphaFoldDB" id="A0A251X0L3"/>
<evidence type="ECO:0000313" key="3">
    <source>
        <dbReference type="Proteomes" id="UP000194664"/>
    </source>
</evidence>
<keyword evidence="3" id="KW-1185">Reference proteome</keyword>
<comment type="caution">
    <text evidence="2">The sequence shown here is derived from an EMBL/GenBank/DDBJ whole genome shotgun (WGS) entry which is preliminary data.</text>
</comment>
<gene>
    <name evidence="2" type="ORF">BVC71_07725</name>
</gene>
<dbReference type="RefSeq" id="WP_086451048.1">
    <property type="nucleotide sequence ID" value="NZ_MSPP01000002.1"/>
</dbReference>
<dbReference type="SUPFAM" id="SSF56112">
    <property type="entry name" value="Protein kinase-like (PK-like)"/>
    <property type="match status" value="1"/>
</dbReference>
<organism evidence="2 3">
    <name type="scientific">Marivivens niveibacter</name>
    <dbReference type="NCBI Taxonomy" id="1930667"/>
    <lineage>
        <taxon>Bacteria</taxon>
        <taxon>Pseudomonadati</taxon>
        <taxon>Pseudomonadota</taxon>
        <taxon>Alphaproteobacteria</taxon>
        <taxon>Rhodobacterales</taxon>
        <taxon>Paracoccaceae</taxon>
        <taxon>Marivivens group</taxon>
        <taxon>Marivivens</taxon>
    </lineage>
</organism>
<dbReference type="Pfam" id="PF01636">
    <property type="entry name" value="APH"/>
    <property type="match status" value="1"/>
</dbReference>
<dbReference type="InterPro" id="IPR002575">
    <property type="entry name" value="Aminoglycoside_PTrfase"/>
</dbReference>
<evidence type="ECO:0000259" key="1">
    <source>
        <dbReference type="Pfam" id="PF01636"/>
    </source>
</evidence>
<dbReference type="EMBL" id="MSPP01000002">
    <property type="protein sequence ID" value="OUD09713.1"/>
    <property type="molecule type" value="Genomic_DNA"/>
</dbReference>
<sequence>MSDINRFLTETEWADWAQTPIAGDASRRSYRRMTGLSGQTAILMIAPPELGEDLRPFIKMADHLRGFGLTTPEILASDIPNGLAVISDLGPDHYAKWLSDHSADELTLYQLAKQTIDVYAAGPLPDGLHEMTPRVATDLMGLYTQFYAPHANASAISERMHAALVTVDAPLALSLRDFHAENLIWRPSQTGLDRVGLLDFQDALLAHPVYDLVSLLRDARRDVSPETVEALTQNIDPAAFAVISVQRNLRILGIFARLIYQDGKEKYRAFVPRVQAYVKQDLSHPILADLAPLILPDVP</sequence>
<dbReference type="Proteomes" id="UP000194664">
    <property type="component" value="Unassembled WGS sequence"/>
</dbReference>
<proteinExistence type="predicted"/>
<name>A0A251X0L3_9RHOB</name>
<dbReference type="InterPro" id="IPR011009">
    <property type="entry name" value="Kinase-like_dom_sf"/>
</dbReference>
<dbReference type="Gene3D" id="3.30.200.20">
    <property type="entry name" value="Phosphorylase Kinase, domain 1"/>
    <property type="match status" value="1"/>
</dbReference>
<dbReference type="Gene3D" id="3.90.1200.10">
    <property type="match status" value="1"/>
</dbReference>
<reference evidence="2 3" key="1">
    <citation type="submission" date="2016-12" db="EMBL/GenBank/DDBJ databases">
        <title>The draft genome sequence of HSLHS2.</title>
        <authorList>
            <person name="Hu D."/>
            <person name="Wang L."/>
            <person name="Shao Z."/>
        </authorList>
    </citation>
    <scope>NUCLEOTIDE SEQUENCE [LARGE SCALE GENOMIC DNA]</scope>
    <source>
        <strain evidence="2">MCCC 1A06712</strain>
    </source>
</reference>
<dbReference type="OrthoDB" id="9809275at2"/>